<dbReference type="InterPro" id="IPR041173">
    <property type="entry name" value="LodA_C"/>
</dbReference>
<feature type="domain" description="L-lysine epsilon oxidase C-terminal" evidence="3">
    <location>
        <begin position="407"/>
        <end position="568"/>
    </location>
</feature>
<feature type="region of interest" description="Disordered" evidence="1">
    <location>
        <begin position="158"/>
        <end position="178"/>
    </location>
</feature>
<evidence type="ECO:0000313" key="4">
    <source>
        <dbReference type="EMBL" id="AOX02304.1"/>
    </source>
</evidence>
<sequence length="788" mass="89904">MANDQYEYVIHPAIGVARVGNHPTKFFLAPEKIGGLPIEYDDTLQEFVPVTNFKEQDSSSGQELIKRQGQKFRIYKYDKKRPNDKPEEVQLGGNILSITWTVHLANKKAAWYEFSELKGNLLLGEENSYKKQGVPFRNQQVVDRKKLIIDPGPITISGENQCKPIQPPATAGDDSTNWPEPCDFPRQDNHEGEPQGQVFDKLGDLKTDDKGNLIVLGGHGHCWGLTDLAGYGGGDYWFDDISDGSVTCEIEINDGPNPPTLKAWVIVGPPDFAPEIVNISSWDDTAFDVAVRKLDLVPKLYKDNQFDSNFVPDYNRDILPIINRISRYHWVANVQSMTALSSNIFDFSKPWEEQNQELSQEYFKYFRKPEPPNLDYQESSKPRQVSLFSNQLPDESGETTGIPLMPLNSSSNSIKNINIEKFLALTETQYFLLEQWFNNFDINHSKPTIPKDYNYPLSTQDRASIGNVVGLPQAPGIEVTWTTQNEAIYELFNIGSGEEQFSQLQIKHHKFEPSKGLTPERDECEKDHDGEYKGCEPGDLTKRMAIPWQADFYNCSIQLINYTDPNVNKVLDDDANLVPKRPTYYAYWWPPQAPWNVINGLNVMGSQHAVQIQKNSHDAEMAGLQMNFARGINSYSQMVNQGWASLGFIRNTNVDSDGKLVEHAEKFPYFVETERNYHDFLYTEVSYQEITKNEEDQDGVFVITSLKKTQDIKKKIISRIQAEQKAIADAKSKGLKSFKMAGQTKETPISEEYEASLQQALEKIESFREIKVRRQPREVPRSGRRIRF</sequence>
<dbReference type="STRING" id="1458985.BJP34_25210"/>
<dbReference type="AlphaFoldDB" id="A0A1D8TXJ9"/>
<evidence type="ECO:0000259" key="2">
    <source>
        <dbReference type="Pfam" id="PF17990"/>
    </source>
</evidence>
<evidence type="ECO:0000256" key="1">
    <source>
        <dbReference type="SAM" id="MobiDB-lite"/>
    </source>
</evidence>
<dbReference type="Pfam" id="PF18417">
    <property type="entry name" value="LodA_C"/>
    <property type="match status" value="1"/>
</dbReference>
<dbReference type="InterPro" id="IPR041168">
    <property type="entry name" value="LodA_N"/>
</dbReference>
<dbReference type="KEGG" id="mpro:BJP34_25210"/>
<evidence type="ECO:0000313" key="5">
    <source>
        <dbReference type="Proteomes" id="UP000177870"/>
    </source>
</evidence>
<evidence type="ECO:0008006" key="6">
    <source>
        <dbReference type="Google" id="ProtNLM"/>
    </source>
</evidence>
<evidence type="ECO:0000259" key="3">
    <source>
        <dbReference type="Pfam" id="PF18417"/>
    </source>
</evidence>
<organism evidence="4 5">
    <name type="scientific">Moorena producens PAL-8-15-08-1</name>
    <dbReference type="NCBI Taxonomy" id="1458985"/>
    <lineage>
        <taxon>Bacteria</taxon>
        <taxon>Bacillati</taxon>
        <taxon>Cyanobacteriota</taxon>
        <taxon>Cyanophyceae</taxon>
        <taxon>Coleofasciculales</taxon>
        <taxon>Coleofasciculaceae</taxon>
        <taxon>Moorena</taxon>
    </lineage>
</organism>
<dbReference type="RefSeq" id="WP_070394718.1">
    <property type="nucleotide sequence ID" value="NZ_CP017599.1"/>
</dbReference>
<dbReference type="NCBIfam" id="NF038172">
    <property type="entry name" value="Lys_ox_CTQ_LodA"/>
    <property type="match status" value="1"/>
</dbReference>
<dbReference type="Proteomes" id="UP000177870">
    <property type="component" value="Chromosome"/>
</dbReference>
<protein>
    <recommendedName>
        <fullName evidence="6">L-lysine 6-oxidase</fullName>
    </recommendedName>
</protein>
<reference evidence="5" key="1">
    <citation type="submission" date="2016-10" db="EMBL/GenBank/DDBJ databases">
        <title>Comparative genomics uncovers the prolific and rare metabolic potential of the cyanobacterial genus Moorea.</title>
        <authorList>
            <person name="Leao T."/>
            <person name="Castelao G."/>
            <person name="Korobeynikov A."/>
            <person name="Monroe E.A."/>
            <person name="Podell S."/>
            <person name="Glukhov E."/>
            <person name="Allen E."/>
            <person name="Gerwick W.H."/>
            <person name="Gerwick L."/>
        </authorList>
    </citation>
    <scope>NUCLEOTIDE SEQUENCE [LARGE SCALE GENOMIC DNA]</scope>
    <source>
        <strain evidence="5">PAL-8-15-08-1</strain>
    </source>
</reference>
<proteinExistence type="predicted"/>
<dbReference type="EMBL" id="CP017599">
    <property type="protein sequence ID" value="AOX02304.1"/>
    <property type="molecule type" value="Genomic_DNA"/>
</dbReference>
<dbReference type="OrthoDB" id="336698at2"/>
<name>A0A1D8TXJ9_9CYAN</name>
<gene>
    <name evidence="4" type="ORF">BJP34_25210</name>
</gene>
<accession>A0A1D8TXJ9</accession>
<feature type="domain" description="L-Lysine epsilon oxidase N-terminal" evidence="2">
    <location>
        <begin position="11"/>
        <end position="267"/>
    </location>
</feature>
<dbReference type="Pfam" id="PF17990">
    <property type="entry name" value="LodA_N"/>
    <property type="match status" value="1"/>
</dbReference>